<dbReference type="AlphaFoldDB" id="A0A7Y7B6A2"/>
<proteinExistence type="predicted"/>
<dbReference type="Gene3D" id="3.40.30.10">
    <property type="entry name" value="Glutaredoxin"/>
    <property type="match status" value="1"/>
</dbReference>
<reference evidence="4 5" key="1">
    <citation type="submission" date="2020-04" db="EMBL/GenBank/DDBJ databases">
        <title>Draft Genome Sequence of Streptomyces morookaense DSM 40503, an 8-azaguanine-producing strain.</title>
        <authorList>
            <person name="Qi J."/>
            <person name="Gao J.-M."/>
        </authorList>
    </citation>
    <scope>NUCLEOTIDE SEQUENCE [LARGE SCALE GENOMIC DNA]</scope>
    <source>
        <strain evidence="4 5">DSM 40503</strain>
    </source>
</reference>
<evidence type="ECO:0000256" key="1">
    <source>
        <dbReference type="SAM" id="MobiDB-lite"/>
    </source>
</evidence>
<keyword evidence="2" id="KW-0812">Transmembrane</keyword>
<feature type="compositionally biased region" description="Polar residues" evidence="1">
    <location>
        <begin position="1"/>
        <end position="10"/>
    </location>
</feature>
<feature type="domain" description="Thioredoxin-like fold" evidence="3">
    <location>
        <begin position="89"/>
        <end position="278"/>
    </location>
</feature>
<keyword evidence="2" id="KW-0472">Membrane</keyword>
<dbReference type="InterPro" id="IPR012336">
    <property type="entry name" value="Thioredoxin-like_fold"/>
</dbReference>
<feature type="compositionally biased region" description="Polar residues" evidence="1">
    <location>
        <begin position="271"/>
        <end position="282"/>
    </location>
</feature>
<accession>A0A7Y7B6A2</accession>
<evidence type="ECO:0000313" key="4">
    <source>
        <dbReference type="EMBL" id="NVK79767.1"/>
    </source>
</evidence>
<feature type="compositionally biased region" description="Basic and acidic residues" evidence="1">
    <location>
        <begin position="11"/>
        <end position="27"/>
    </location>
</feature>
<evidence type="ECO:0000313" key="5">
    <source>
        <dbReference type="Proteomes" id="UP000587462"/>
    </source>
</evidence>
<evidence type="ECO:0000256" key="2">
    <source>
        <dbReference type="SAM" id="Phobius"/>
    </source>
</evidence>
<dbReference type="SUPFAM" id="SSF52833">
    <property type="entry name" value="Thioredoxin-like"/>
    <property type="match status" value="1"/>
</dbReference>
<dbReference type="InterPro" id="IPR036249">
    <property type="entry name" value="Thioredoxin-like_sf"/>
</dbReference>
<keyword evidence="5" id="KW-1185">Reference proteome</keyword>
<dbReference type="Pfam" id="PF13462">
    <property type="entry name" value="Thioredoxin_4"/>
    <property type="match status" value="1"/>
</dbReference>
<feature type="region of interest" description="Disordered" evidence="1">
    <location>
        <begin position="240"/>
        <end position="282"/>
    </location>
</feature>
<feature type="region of interest" description="Disordered" evidence="1">
    <location>
        <begin position="1"/>
        <end position="31"/>
    </location>
</feature>
<dbReference type="Proteomes" id="UP000587462">
    <property type="component" value="Unassembled WGS sequence"/>
</dbReference>
<protein>
    <submittedName>
        <fullName evidence="4">DsbA family protein</fullName>
    </submittedName>
</protein>
<organism evidence="4 5">
    <name type="scientific">Streptomyces morookaense</name>
    <name type="common">Streptoverticillium morookaense</name>
    <dbReference type="NCBI Taxonomy" id="1970"/>
    <lineage>
        <taxon>Bacteria</taxon>
        <taxon>Bacillati</taxon>
        <taxon>Actinomycetota</taxon>
        <taxon>Actinomycetes</taxon>
        <taxon>Kitasatosporales</taxon>
        <taxon>Streptomycetaceae</taxon>
        <taxon>Streptomyces</taxon>
    </lineage>
</organism>
<feature type="transmembrane region" description="Helical" evidence="2">
    <location>
        <begin position="34"/>
        <end position="54"/>
    </location>
</feature>
<sequence>MSNRNNWENKQSARERLRAERERQAKKERTRRQFTVGGAIVGILAIAGGIGYAATQLGDSGASKKSTSSAWEAAAKKTLVKPANTAGDNGTEVVIGSKDAKHTLEVYQDMRCPICSVFEQNVGGQVEKDIKDGKFKAQYHIGTFLDRNPQIAGTGSKNALSALGAALNVSPEAFQAYNKALYAKANHPDETKDDYSKDDVLLKVAQQVPALKGNADFEKNVKDHTFDKWALQMSDEFDSHKDVTGTPTVKLDGKKLSVDTPNGKGVPMTPDQFTSAVDAQLK</sequence>
<dbReference type="RefSeq" id="WP_171083070.1">
    <property type="nucleotide sequence ID" value="NZ_BNBU01000005.1"/>
</dbReference>
<gene>
    <name evidence="4" type="ORF">HG542_19130</name>
</gene>
<evidence type="ECO:0000259" key="3">
    <source>
        <dbReference type="Pfam" id="PF13462"/>
    </source>
</evidence>
<keyword evidence="2" id="KW-1133">Transmembrane helix</keyword>
<comment type="caution">
    <text evidence="4">The sequence shown here is derived from an EMBL/GenBank/DDBJ whole genome shotgun (WGS) entry which is preliminary data.</text>
</comment>
<dbReference type="EMBL" id="JABBXF010000042">
    <property type="protein sequence ID" value="NVK79767.1"/>
    <property type="molecule type" value="Genomic_DNA"/>
</dbReference>
<name>A0A7Y7B6A2_STRMO</name>